<protein>
    <recommendedName>
        <fullName evidence="9">Leucine--tRNA ligase</fullName>
        <ecNumber evidence="9">6.1.1.4</ecNumber>
    </recommendedName>
    <alternativeName>
        <fullName evidence="9">Leucyl-tRNA synthetase</fullName>
        <shortName evidence="9">LeuRS</shortName>
    </alternativeName>
</protein>
<dbReference type="SUPFAM" id="SSF47323">
    <property type="entry name" value="Anticodon-binding domain of a subclass of class I aminoacyl-tRNA synthetases"/>
    <property type="match status" value="1"/>
</dbReference>
<evidence type="ECO:0000256" key="8">
    <source>
        <dbReference type="ARBA" id="ARBA00047469"/>
    </source>
</evidence>
<evidence type="ECO:0000256" key="3">
    <source>
        <dbReference type="ARBA" id="ARBA00022598"/>
    </source>
</evidence>
<evidence type="ECO:0000313" key="15">
    <source>
        <dbReference type="Proteomes" id="UP000430519"/>
    </source>
</evidence>
<evidence type="ECO:0000256" key="1">
    <source>
        <dbReference type="ARBA" id="ARBA00005594"/>
    </source>
</evidence>
<dbReference type="GO" id="GO:0004823">
    <property type="term" value="F:leucine-tRNA ligase activity"/>
    <property type="evidence" value="ECO:0007669"/>
    <property type="project" value="UniProtKB-UniRule"/>
</dbReference>
<dbReference type="Gene3D" id="3.40.50.620">
    <property type="entry name" value="HUPs"/>
    <property type="match status" value="2"/>
</dbReference>
<sequence length="856" mass="96072">MVDGRWLIDQRQHPPEQPLPSPVNFQLSPSQGVQMNNEHPINIPEPRMERYNPHAIEKKWQTAWEQSGLYRFNEDAPGEKFYALTMFPYPSGNLHIGHWYANVAPDARARWLRMRGFNVLFPMGFDAFGLPAENAAIKNRTNPATWTYANIERMTGQFQAMGTMIDWSRQFATCDPEYYRWNQWFFIEFYKRGLAYKKGGLVNWCPKDQTVLANEQVVNGHCERCGTAVEKRNLSQWYMKITDYADELLDFSDTDMPEKVRLMQTNWIGKSVGAEVTFDTPAGPETVFTTRPDTLMGATFMVLAPEHAKVADLTTDEQRAEVEAYVAAAGRKTDVERQQEGEKTGVFTGSYATHPITGHQLPIWVADYVLVTYGTGSIMAVPAHDDRDFAFARKFGLDVVEVIRAEGAEPMAADAVEPYTGEGVIVNSGEFDGLSGGKASIAGIVEQLEARGIAKAKTTYRLRDWLFARQRYWGTPIPFVHCPEHGAQPVPEDQLPVRLPENVEFTPTGQSPLKLDTEWLKTTCPVCGGPAERDTDTMDTFVDSSWYMYRYLSPDYHEGPFDPAKDPMMPVDLYTGGIEHAILHLLYSRFWIKVMRDMGLTKHSEPFAHLRNQGMILGEDGEKMSKSRGNVVDPDDLVREYGADTVRTYLMFIAPWELGGPWDPQGINGPAKWLSRVWTLFTDDKVTGPAETVSEADLRFAVHSTLKKVSGDFERLSFNTIIASLMELTNTLVKAKRAPVFGTPAWDEALDIFNRLLAPVVPHIAEEIWAARGQDGSVHTAAWPAVDEQAATRDTVTMGVQVSGKVRGQVTISKSATQDEAMAAAKDNADVARFIEGKQIVKEIYVPGRIINIVVK</sequence>
<dbReference type="FunFam" id="3.40.50.620:FF:000003">
    <property type="entry name" value="Leucine--tRNA ligase"/>
    <property type="match status" value="1"/>
</dbReference>
<dbReference type="Gene3D" id="1.10.730.10">
    <property type="entry name" value="Isoleucyl-tRNA Synthetase, Domain 1"/>
    <property type="match status" value="1"/>
</dbReference>
<accession>A0A6I4YJA4</accession>
<feature type="domain" description="Methionyl/Valyl/Leucyl/Isoleucyl-tRNA synthetase anticodon-binding" evidence="12">
    <location>
        <begin position="702"/>
        <end position="817"/>
    </location>
</feature>
<dbReference type="InterPro" id="IPR009080">
    <property type="entry name" value="tRNAsynth_Ia_anticodon-bd"/>
</dbReference>
<evidence type="ECO:0000256" key="9">
    <source>
        <dbReference type="HAMAP-Rule" id="MF_00049"/>
    </source>
</evidence>
<keyword evidence="3 9" id="KW-0436">Ligase</keyword>
<dbReference type="Pfam" id="PF00133">
    <property type="entry name" value="tRNA-synt_1"/>
    <property type="match status" value="2"/>
</dbReference>
<dbReference type="GO" id="GO:0005524">
    <property type="term" value="F:ATP binding"/>
    <property type="evidence" value="ECO:0007669"/>
    <property type="project" value="UniProtKB-UniRule"/>
</dbReference>
<dbReference type="Gene3D" id="3.10.20.590">
    <property type="match status" value="1"/>
</dbReference>
<name>A0A6I4YJA4_9DEIO</name>
<evidence type="ECO:0000256" key="2">
    <source>
        <dbReference type="ARBA" id="ARBA00022490"/>
    </source>
</evidence>
<dbReference type="PANTHER" id="PTHR43740:SF2">
    <property type="entry name" value="LEUCINE--TRNA LIGASE, MITOCHONDRIAL"/>
    <property type="match status" value="1"/>
</dbReference>
<dbReference type="GO" id="GO:0002161">
    <property type="term" value="F:aminoacyl-tRNA deacylase activity"/>
    <property type="evidence" value="ECO:0007669"/>
    <property type="project" value="InterPro"/>
</dbReference>
<organism evidence="14 15">
    <name type="scientific">Deinococcus xianganensis</name>
    <dbReference type="NCBI Taxonomy" id="1507289"/>
    <lineage>
        <taxon>Bacteria</taxon>
        <taxon>Thermotogati</taxon>
        <taxon>Deinococcota</taxon>
        <taxon>Deinococci</taxon>
        <taxon>Deinococcales</taxon>
        <taxon>Deinococcaceae</taxon>
        <taxon>Deinococcus</taxon>
    </lineage>
</organism>
<evidence type="ECO:0000259" key="11">
    <source>
        <dbReference type="Pfam" id="PF00133"/>
    </source>
</evidence>
<feature type="region of interest" description="Disordered" evidence="10">
    <location>
        <begin position="1"/>
        <end position="22"/>
    </location>
</feature>
<comment type="catalytic activity">
    <reaction evidence="8 9">
        <text>tRNA(Leu) + L-leucine + ATP = L-leucyl-tRNA(Leu) + AMP + diphosphate</text>
        <dbReference type="Rhea" id="RHEA:11688"/>
        <dbReference type="Rhea" id="RHEA-COMP:9613"/>
        <dbReference type="Rhea" id="RHEA-COMP:9622"/>
        <dbReference type="ChEBI" id="CHEBI:30616"/>
        <dbReference type="ChEBI" id="CHEBI:33019"/>
        <dbReference type="ChEBI" id="CHEBI:57427"/>
        <dbReference type="ChEBI" id="CHEBI:78442"/>
        <dbReference type="ChEBI" id="CHEBI:78494"/>
        <dbReference type="ChEBI" id="CHEBI:456215"/>
        <dbReference type="EC" id="6.1.1.4"/>
    </reaction>
</comment>
<dbReference type="InterPro" id="IPR025709">
    <property type="entry name" value="Leu_tRNA-synth_edit"/>
</dbReference>
<feature type="binding site" evidence="9">
    <location>
        <position position="626"/>
    </location>
    <ligand>
        <name>ATP</name>
        <dbReference type="ChEBI" id="CHEBI:30616"/>
    </ligand>
</feature>
<feature type="short sequence motif" description="'KMSKS' region" evidence="9">
    <location>
        <begin position="623"/>
        <end position="627"/>
    </location>
</feature>
<dbReference type="InterPro" id="IPR009008">
    <property type="entry name" value="Val/Leu/Ile-tRNA-synth_edit"/>
</dbReference>
<dbReference type="NCBIfam" id="TIGR00396">
    <property type="entry name" value="leuS_bact"/>
    <property type="match status" value="1"/>
</dbReference>
<dbReference type="EC" id="6.1.1.4" evidence="9"/>
<dbReference type="InterPro" id="IPR002302">
    <property type="entry name" value="Leu-tRNA-ligase"/>
</dbReference>
<feature type="short sequence motif" description="'HIGH' region" evidence="9">
    <location>
        <begin position="88"/>
        <end position="98"/>
    </location>
</feature>
<dbReference type="Gene3D" id="3.90.740.10">
    <property type="entry name" value="Valyl/Leucyl/Isoleucyl-tRNA synthetase, editing domain"/>
    <property type="match status" value="1"/>
</dbReference>
<evidence type="ECO:0000256" key="6">
    <source>
        <dbReference type="ARBA" id="ARBA00022917"/>
    </source>
</evidence>
<proteinExistence type="inferred from homology"/>
<dbReference type="InterPro" id="IPR002300">
    <property type="entry name" value="aa-tRNA-synth_Ia"/>
</dbReference>
<keyword evidence="4 9" id="KW-0547">Nucleotide-binding</keyword>
<dbReference type="GO" id="GO:0006429">
    <property type="term" value="P:leucyl-tRNA aminoacylation"/>
    <property type="evidence" value="ECO:0007669"/>
    <property type="project" value="UniProtKB-UniRule"/>
</dbReference>
<evidence type="ECO:0000256" key="5">
    <source>
        <dbReference type="ARBA" id="ARBA00022840"/>
    </source>
</evidence>
<dbReference type="SUPFAM" id="SSF52374">
    <property type="entry name" value="Nucleotidylyl transferase"/>
    <property type="match status" value="1"/>
</dbReference>
<reference evidence="14 15" key="1">
    <citation type="submission" date="2019-11" db="EMBL/GenBank/DDBJ databases">
        <title>Genome sequence of Deinococcus xianganensis Y35, AI-2 producing algicidal bacterium, isolated from lake water.</title>
        <authorList>
            <person name="Li Y."/>
        </authorList>
    </citation>
    <scope>NUCLEOTIDE SEQUENCE [LARGE SCALE GENOMIC DNA]</scope>
    <source>
        <strain evidence="14 15">Y35</strain>
    </source>
</reference>
<dbReference type="CDD" id="cd07958">
    <property type="entry name" value="Anticodon_Ia_Leu_BEm"/>
    <property type="match status" value="1"/>
</dbReference>
<feature type="domain" description="Aminoacyl-tRNA synthetase class Ia" evidence="11">
    <location>
        <begin position="60"/>
        <end position="252"/>
    </location>
</feature>
<keyword evidence="5 9" id="KW-0067">ATP-binding</keyword>
<comment type="similarity">
    <text evidence="1 9">Belongs to the class-I aminoacyl-tRNA synthetase family.</text>
</comment>
<feature type="compositionally biased region" description="Basic and acidic residues" evidence="10">
    <location>
        <begin position="1"/>
        <end position="14"/>
    </location>
</feature>
<dbReference type="FunFam" id="3.10.20.590:FF:000001">
    <property type="entry name" value="Leucine--tRNA ligase"/>
    <property type="match status" value="1"/>
</dbReference>
<evidence type="ECO:0000259" key="12">
    <source>
        <dbReference type="Pfam" id="PF08264"/>
    </source>
</evidence>
<comment type="caution">
    <text evidence="14">The sequence shown here is derived from an EMBL/GenBank/DDBJ whole genome shotgun (WGS) entry which is preliminary data.</text>
</comment>
<dbReference type="PANTHER" id="PTHR43740">
    <property type="entry name" value="LEUCYL-TRNA SYNTHETASE"/>
    <property type="match status" value="1"/>
</dbReference>
<evidence type="ECO:0000313" key="14">
    <source>
        <dbReference type="EMBL" id="MXV19824.1"/>
    </source>
</evidence>
<dbReference type="CDD" id="cd00812">
    <property type="entry name" value="LeuRS_core"/>
    <property type="match status" value="1"/>
</dbReference>
<dbReference type="Pfam" id="PF08264">
    <property type="entry name" value="Anticodon_1"/>
    <property type="match status" value="1"/>
</dbReference>
<comment type="subcellular location">
    <subcellularLocation>
        <location evidence="9">Cytoplasm</location>
    </subcellularLocation>
</comment>
<keyword evidence="6 9" id="KW-0648">Protein biosynthesis</keyword>
<feature type="domain" description="Aminoacyl-tRNA synthetase class Ia" evidence="11">
    <location>
        <begin position="462"/>
        <end position="651"/>
    </location>
</feature>
<dbReference type="FunFam" id="1.10.730.10:FF:000002">
    <property type="entry name" value="Leucine--tRNA ligase"/>
    <property type="match status" value="1"/>
</dbReference>
<dbReference type="SUPFAM" id="SSF50677">
    <property type="entry name" value="ValRS/IleRS/LeuRS editing domain"/>
    <property type="match status" value="1"/>
</dbReference>
<keyword evidence="15" id="KW-1185">Reference proteome</keyword>
<dbReference type="HAMAP" id="MF_00049_B">
    <property type="entry name" value="Leu_tRNA_synth_B"/>
    <property type="match status" value="1"/>
</dbReference>
<dbReference type="GO" id="GO:0005829">
    <property type="term" value="C:cytosol"/>
    <property type="evidence" value="ECO:0007669"/>
    <property type="project" value="TreeGrafter"/>
</dbReference>
<dbReference type="Pfam" id="PF13603">
    <property type="entry name" value="tRNA-synt_1_2"/>
    <property type="match status" value="1"/>
</dbReference>
<dbReference type="EMBL" id="WVHK01000028">
    <property type="protein sequence ID" value="MXV19824.1"/>
    <property type="molecule type" value="Genomic_DNA"/>
</dbReference>
<dbReference type="InterPro" id="IPR013155">
    <property type="entry name" value="M/V/L/I-tRNA-synth_anticd-bd"/>
</dbReference>
<keyword evidence="7 9" id="KW-0030">Aminoacyl-tRNA synthetase</keyword>
<dbReference type="Proteomes" id="UP000430519">
    <property type="component" value="Unassembled WGS sequence"/>
</dbReference>
<keyword evidence="2 9" id="KW-0963">Cytoplasm</keyword>
<dbReference type="AlphaFoldDB" id="A0A6I4YJA4"/>
<dbReference type="InterPro" id="IPR014729">
    <property type="entry name" value="Rossmann-like_a/b/a_fold"/>
</dbReference>
<evidence type="ECO:0000256" key="4">
    <source>
        <dbReference type="ARBA" id="ARBA00022741"/>
    </source>
</evidence>
<evidence type="ECO:0000256" key="7">
    <source>
        <dbReference type="ARBA" id="ARBA00023146"/>
    </source>
</evidence>
<dbReference type="PRINTS" id="PR00985">
    <property type="entry name" value="TRNASYNTHLEU"/>
</dbReference>
<evidence type="ECO:0000256" key="10">
    <source>
        <dbReference type="SAM" id="MobiDB-lite"/>
    </source>
</evidence>
<gene>
    <name evidence="9" type="primary">leuS</name>
    <name evidence="14" type="ORF">GLX28_09260</name>
</gene>
<dbReference type="FunFam" id="3.40.50.620:FF:000056">
    <property type="entry name" value="Leucine--tRNA ligase"/>
    <property type="match status" value="1"/>
</dbReference>
<feature type="domain" description="Leucyl-tRNA synthetase editing" evidence="13">
    <location>
        <begin position="266"/>
        <end position="446"/>
    </location>
</feature>
<evidence type="ECO:0000259" key="13">
    <source>
        <dbReference type="Pfam" id="PF13603"/>
    </source>
</evidence>